<gene>
    <name evidence="4" type="ORF">G7057_02455</name>
</gene>
<dbReference type="SUPFAM" id="SSF55729">
    <property type="entry name" value="Acyl-CoA N-acyltransferases (Nat)"/>
    <property type="match status" value="1"/>
</dbReference>
<dbReference type="CDD" id="cd04301">
    <property type="entry name" value="NAT_SF"/>
    <property type="match status" value="1"/>
</dbReference>
<keyword evidence="1 4" id="KW-0808">Transferase</keyword>
<dbReference type="Pfam" id="PF13508">
    <property type="entry name" value="Acetyltransf_7"/>
    <property type="match status" value="1"/>
</dbReference>
<evidence type="ECO:0000259" key="3">
    <source>
        <dbReference type="PROSITE" id="PS51186"/>
    </source>
</evidence>
<organism evidence="4 5">
    <name type="scientific">Jeotgalibaca arthritidis</name>
    <dbReference type="NCBI Taxonomy" id="1868794"/>
    <lineage>
        <taxon>Bacteria</taxon>
        <taxon>Bacillati</taxon>
        <taxon>Bacillota</taxon>
        <taxon>Bacilli</taxon>
        <taxon>Lactobacillales</taxon>
        <taxon>Carnobacteriaceae</taxon>
        <taxon>Jeotgalibaca</taxon>
    </lineage>
</organism>
<name>A0A6G7K870_9LACT</name>
<protein>
    <submittedName>
        <fullName evidence="4">GNAT family N-acetyltransferase</fullName>
    </submittedName>
</protein>
<dbReference type="GO" id="GO:0016747">
    <property type="term" value="F:acyltransferase activity, transferring groups other than amino-acyl groups"/>
    <property type="evidence" value="ECO:0007669"/>
    <property type="project" value="InterPro"/>
</dbReference>
<evidence type="ECO:0000256" key="1">
    <source>
        <dbReference type="ARBA" id="ARBA00022679"/>
    </source>
</evidence>
<dbReference type="AlphaFoldDB" id="A0A6G7K870"/>
<dbReference type="Proteomes" id="UP000501451">
    <property type="component" value="Chromosome"/>
</dbReference>
<proteinExistence type="predicted"/>
<dbReference type="InterPro" id="IPR000182">
    <property type="entry name" value="GNAT_dom"/>
</dbReference>
<evidence type="ECO:0000313" key="4">
    <source>
        <dbReference type="EMBL" id="QII81448.1"/>
    </source>
</evidence>
<feature type="domain" description="N-acetyltransferase" evidence="3">
    <location>
        <begin position="2"/>
        <end position="161"/>
    </location>
</feature>
<dbReference type="PANTHER" id="PTHR43800">
    <property type="entry name" value="PEPTIDYL-LYSINE N-ACETYLTRANSFERASE YJAB"/>
    <property type="match status" value="1"/>
</dbReference>
<reference evidence="4 5" key="1">
    <citation type="journal article" date="2017" name="Int. J. Syst. Evol. Microbiol.">
        <title>Jeotgalibaca porci sp. nov. and Jeotgalibaca arthritidis sp. nov., isolated from pigs, and emended description of the genus Jeotgalibaca.</title>
        <authorList>
            <person name="Zamora L."/>
            <person name="Perez-Sancho M."/>
            <person name="Dominguez L."/>
            <person name="Fernandez-Garayzabal J.F."/>
            <person name="Vela A.I."/>
        </authorList>
    </citation>
    <scope>NUCLEOTIDE SEQUENCE [LARGE SCALE GENOMIC DNA]</scope>
    <source>
        <strain evidence="4 5">CECT 9157</strain>
    </source>
</reference>
<accession>A0A6G7K870</accession>
<dbReference type="RefSeq" id="WP_166161086.1">
    <property type="nucleotide sequence ID" value="NZ_CP049740.1"/>
</dbReference>
<evidence type="ECO:0000256" key="2">
    <source>
        <dbReference type="ARBA" id="ARBA00023315"/>
    </source>
</evidence>
<dbReference type="KEGG" id="jar:G7057_02455"/>
<dbReference type="PANTHER" id="PTHR43800:SF1">
    <property type="entry name" value="PEPTIDYL-LYSINE N-ACETYLTRANSFERASE YJAB"/>
    <property type="match status" value="1"/>
</dbReference>
<dbReference type="EMBL" id="CP049740">
    <property type="protein sequence ID" value="QII81448.1"/>
    <property type="molecule type" value="Genomic_DNA"/>
</dbReference>
<dbReference type="InterPro" id="IPR016181">
    <property type="entry name" value="Acyl_CoA_acyltransferase"/>
</dbReference>
<keyword evidence="5" id="KW-1185">Reference proteome</keyword>
<sequence>MKEYRLTTLADAEAFLDLLLKSYQPIRDLGIHFAAATADLDLVTRHIQQNLCYVLEDDGRLIATISLRLPWGPNPGPEVLPHIGWFAVDPDFSGQGIGNDLLDWLEQEILIKELKAPAVTLGTADKHPWLAMMYQRKGYQKFAERDLGKGHLTLFFKKEFQLVEPKEEV</sequence>
<evidence type="ECO:0000313" key="5">
    <source>
        <dbReference type="Proteomes" id="UP000501451"/>
    </source>
</evidence>
<dbReference type="Gene3D" id="3.40.630.30">
    <property type="match status" value="1"/>
</dbReference>
<dbReference type="PROSITE" id="PS51186">
    <property type="entry name" value="GNAT"/>
    <property type="match status" value="1"/>
</dbReference>
<keyword evidence="2" id="KW-0012">Acyltransferase</keyword>